<dbReference type="GO" id="GO:0009399">
    <property type="term" value="P:nitrogen fixation"/>
    <property type="evidence" value="ECO:0007669"/>
    <property type="project" value="InterPro"/>
</dbReference>
<reference evidence="1 2" key="1">
    <citation type="submission" date="2019-03" db="EMBL/GenBank/DDBJ databases">
        <title>Genomic Encyclopedia of Archaeal and Bacterial Type Strains, Phase II (KMG-II): from individual species to whole genera.</title>
        <authorList>
            <person name="Goeker M."/>
        </authorList>
    </citation>
    <scope>NUCLEOTIDE SEQUENCE [LARGE SCALE GENOMIC DNA]</scope>
    <source>
        <strain evidence="1 2">DSM 15388</strain>
    </source>
</reference>
<protein>
    <submittedName>
        <fullName evidence="1">Nitrogen fixation protein NifT</fullName>
    </submittedName>
</protein>
<sequence length="71" mass="8006">MPSVMIRKETETGNLTLYIAKKDLEETVTSIEFDSEDRWGGQFDLADGSSYYIDPLDAPPKLPITLRAKRA</sequence>
<evidence type="ECO:0000313" key="1">
    <source>
        <dbReference type="EMBL" id="TCS39734.1"/>
    </source>
</evidence>
<dbReference type="SUPFAM" id="SSF159203">
    <property type="entry name" value="NifT/FixU-like"/>
    <property type="match status" value="1"/>
</dbReference>
<dbReference type="Gene3D" id="2.40.50.240">
    <property type="entry name" value="NifT/FixU-like"/>
    <property type="match status" value="1"/>
</dbReference>
<proteinExistence type="predicted"/>
<dbReference type="OrthoDB" id="196613at2"/>
<dbReference type="EMBL" id="SLZR01000012">
    <property type="protein sequence ID" value="TCS39734.1"/>
    <property type="molecule type" value="Genomic_DNA"/>
</dbReference>
<gene>
    <name evidence="1" type="ORF">BCF53_11219</name>
</gene>
<dbReference type="Proteomes" id="UP000295793">
    <property type="component" value="Unassembled WGS sequence"/>
</dbReference>
<dbReference type="Pfam" id="PF06988">
    <property type="entry name" value="NifT"/>
    <property type="match status" value="1"/>
</dbReference>
<name>A0A4R3I373_9GAMM</name>
<accession>A0A4R3I373</accession>
<keyword evidence="2" id="KW-1185">Reference proteome</keyword>
<comment type="caution">
    <text evidence="1">The sequence shown here is derived from an EMBL/GenBank/DDBJ whole genome shotgun (WGS) entry which is preliminary data.</text>
</comment>
<organism evidence="1 2">
    <name type="scientific">Reinekea marinisedimentorum</name>
    <dbReference type="NCBI Taxonomy" id="230495"/>
    <lineage>
        <taxon>Bacteria</taxon>
        <taxon>Pseudomonadati</taxon>
        <taxon>Pseudomonadota</taxon>
        <taxon>Gammaproteobacteria</taxon>
        <taxon>Oceanospirillales</taxon>
        <taxon>Saccharospirillaceae</taxon>
        <taxon>Reinekea</taxon>
    </lineage>
</organism>
<dbReference type="InterPro" id="IPR009727">
    <property type="entry name" value="NifT"/>
</dbReference>
<dbReference type="RefSeq" id="WP_132702265.1">
    <property type="nucleotide sequence ID" value="NZ_SLZR01000012.1"/>
</dbReference>
<dbReference type="NCBIfam" id="TIGR02934">
    <property type="entry name" value="nifT_nitrog"/>
    <property type="match status" value="1"/>
</dbReference>
<evidence type="ECO:0000313" key="2">
    <source>
        <dbReference type="Proteomes" id="UP000295793"/>
    </source>
</evidence>
<dbReference type="InterPro" id="IPR024044">
    <property type="entry name" value="NifT/FixU_barrel-like_dom_sf"/>
</dbReference>
<dbReference type="AlphaFoldDB" id="A0A4R3I373"/>